<proteinExistence type="predicted"/>
<organism evidence="2 3">
    <name type="scientific">Schizothecium vesticola</name>
    <dbReference type="NCBI Taxonomy" id="314040"/>
    <lineage>
        <taxon>Eukaryota</taxon>
        <taxon>Fungi</taxon>
        <taxon>Dikarya</taxon>
        <taxon>Ascomycota</taxon>
        <taxon>Pezizomycotina</taxon>
        <taxon>Sordariomycetes</taxon>
        <taxon>Sordariomycetidae</taxon>
        <taxon>Sordariales</taxon>
        <taxon>Schizotheciaceae</taxon>
        <taxon>Schizothecium</taxon>
    </lineage>
</organism>
<feature type="compositionally biased region" description="Pro residues" evidence="1">
    <location>
        <begin position="48"/>
        <end position="60"/>
    </location>
</feature>
<keyword evidence="3" id="KW-1185">Reference proteome</keyword>
<gene>
    <name evidence="2" type="ORF">B0T18DRAFT_399542</name>
</gene>
<dbReference type="Proteomes" id="UP001172155">
    <property type="component" value="Unassembled WGS sequence"/>
</dbReference>
<feature type="region of interest" description="Disordered" evidence="1">
    <location>
        <begin position="34"/>
        <end position="60"/>
    </location>
</feature>
<protein>
    <recommendedName>
        <fullName evidence="4">Ubiquitin 3 binding protein But2 C-terminal domain-containing protein</fullName>
    </recommendedName>
</protein>
<name>A0AA40KD87_9PEZI</name>
<reference evidence="2" key="1">
    <citation type="submission" date="2023-06" db="EMBL/GenBank/DDBJ databases">
        <title>Genome-scale phylogeny and comparative genomics of the fungal order Sordariales.</title>
        <authorList>
            <consortium name="Lawrence Berkeley National Laboratory"/>
            <person name="Hensen N."/>
            <person name="Bonometti L."/>
            <person name="Westerberg I."/>
            <person name="Brannstrom I.O."/>
            <person name="Guillou S."/>
            <person name="Cros-Aarteil S."/>
            <person name="Calhoun S."/>
            <person name="Haridas S."/>
            <person name="Kuo A."/>
            <person name="Mondo S."/>
            <person name="Pangilinan J."/>
            <person name="Riley R."/>
            <person name="LaButti K."/>
            <person name="Andreopoulos B."/>
            <person name="Lipzen A."/>
            <person name="Chen C."/>
            <person name="Yanf M."/>
            <person name="Daum C."/>
            <person name="Ng V."/>
            <person name="Clum A."/>
            <person name="Steindorff A."/>
            <person name="Ohm R."/>
            <person name="Martin F."/>
            <person name="Silar P."/>
            <person name="Natvig D."/>
            <person name="Lalanne C."/>
            <person name="Gautier V."/>
            <person name="Ament-velasquez S.L."/>
            <person name="Kruys A."/>
            <person name="Hutchinson M.I."/>
            <person name="Powell A.J."/>
            <person name="Barry K."/>
            <person name="Miller A.N."/>
            <person name="Grigoriev I.V."/>
            <person name="Debuchy R."/>
            <person name="Gladieux P."/>
            <person name="Thoren M.H."/>
            <person name="Johannesson H."/>
        </authorList>
    </citation>
    <scope>NUCLEOTIDE SEQUENCE</scope>
    <source>
        <strain evidence="2">SMH3187-1</strain>
    </source>
</reference>
<sequence length="209" mass="21974">MIDPLLPRNWYIKGYSCSRKLWFLFLHHHKHHTTHFGQTSHGNTTTTPQPPKHSPTPPSPKMHLSTLLLTLLPTTLAATIPSRRACTTLTSSVPIALSKPSSSSPSSSQILTFSPPASAPGPCSLLATFPAGYPITSSGATQVNVVAVDGPAAGSLVGTVTFVAGERRTINSFACRPEMKFRLELAGPGAGSVQFAQANGAGVVLTYGC</sequence>
<accession>A0AA40KD87</accession>
<evidence type="ECO:0000313" key="2">
    <source>
        <dbReference type="EMBL" id="KAK0754607.1"/>
    </source>
</evidence>
<evidence type="ECO:0000313" key="3">
    <source>
        <dbReference type="Proteomes" id="UP001172155"/>
    </source>
</evidence>
<dbReference type="AlphaFoldDB" id="A0AA40KD87"/>
<evidence type="ECO:0008006" key="4">
    <source>
        <dbReference type="Google" id="ProtNLM"/>
    </source>
</evidence>
<comment type="caution">
    <text evidence="2">The sequence shown here is derived from an EMBL/GenBank/DDBJ whole genome shotgun (WGS) entry which is preliminary data.</text>
</comment>
<dbReference type="EMBL" id="JAUKUD010000001">
    <property type="protein sequence ID" value="KAK0754607.1"/>
    <property type="molecule type" value="Genomic_DNA"/>
</dbReference>
<evidence type="ECO:0000256" key="1">
    <source>
        <dbReference type="SAM" id="MobiDB-lite"/>
    </source>
</evidence>